<keyword evidence="10" id="KW-0812">Transmembrane</keyword>
<accession>A0ABW0VQX7</accession>
<feature type="domain" description="Signal transduction histidine kinase subgroup 3 dimerisation and phosphoacceptor" evidence="11">
    <location>
        <begin position="177"/>
        <end position="243"/>
    </location>
</feature>
<protein>
    <recommendedName>
        <fullName evidence="2">histidine kinase</fullName>
        <ecNumber evidence="2">2.7.13.3</ecNumber>
    </recommendedName>
</protein>
<dbReference type="PANTHER" id="PTHR24421">
    <property type="entry name" value="NITRATE/NITRITE SENSOR PROTEIN NARX-RELATED"/>
    <property type="match status" value="1"/>
</dbReference>
<name>A0ABW0VQX7_9BACL</name>
<dbReference type="Gene3D" id="3.30.565.10">
    <property type="entry name" value="Histidine kinase-like ATPase, C-terminal domain"/>
    <property type="match status" value="1"/>
</dbReference>
<evidence type="ECO:0000256" key="2">
    <source>
        <dbReference type="ARBA" id="ARBA00012438"/>
    </source>
</evidence>
<keyword evidence="13" id="KW-1185">Reference proteome</keyword>
<feature type="coiled-coil region" evidence="9">
    <location>
        <begin position="131"/>
        <end position="158"/>
    </location>
</feature>
<evidence type="ECO:0000256" key="1">
    <source>
        <dbReference type="ARBA" id="ARBA00000085"/>
    </source>
</evidence>
<comment type="caution">
    <text evidence="12">The sequence shown here is derived from an EMBL/GenBank/DDBJ whole genome shotgun (WGS) entry which is preliminary data.</text>
</comment>
<evidence type="ECO:0000256" key="7">
    <source>
        <dbReference type="ARBA" id="ARBA00022840"/>
    </source>
</evidence>
<evidence type="ECO:0000256" key="8">
    <source>
        <dbReference type="ARBA" id="ARBA00023012"/>
    </source>
</evidence>
<evidence type="ECO:0000256" key="9">
    <source>
        <dbReference type="SAM" id="Coils"/>
    </source>
</evidence>
<keyword evidence="10" id="KW-0472">Membrane</keyword>
<evidence type="ECO:0000313" key="13">
    <source>
        <dbReference type="Proteomes" id="UP001596047"/>
    </source>
</evidence>
<evidence type="ECO:0000313" key="12">
    <source>
        <dbReference type="EMBL" id="MFC5648172.1"/>
    </source>
</evidence>
<proteinExistence type="predicted"/>
<evidence type="ECO:0000256" key="5">
    <source>
        <dbReference type="ARBA" id="ARBA00022741"/>
    </source>
</evidence>
<dbReference type="Pfam" id="PF07730">
    <property type="entry name" value="HisKA_3"/>
    <property type="match status" value="1"/>
</dbReference>
<dbReference type="CDD" id="cd16917">
    <property type="entry name" value="HATPase_UhpB-NarQ-NarX-like"/>
    <property type="match status" value="1"/>
</dbReference>
<reference evidence="13" key="1">
    <citation type="journal article" date="2019" name="Int. J. Syst. Evol. Microbiol.">
        <title>The Global Catalogue of Microorganisms (GCM) 10K type strain sequencing project: providing services to taxonomists for standard genome sequencing and annotation.</title>
        <authorList>
            <consortium name="The Broad Institute Genomics Platform"/>
            <consortium name="The Broad Institute Genome Sequencing Center for Infectious Disease"/>
            <person name="Wu L."/>
            <person name="Ma J."/>
        </authorList>
    </citation>
    <scope>NUCLEOTIDE SEQUENCE [LARGE SCALE GENOMIC DNA]</scope>
    <source>
        <strain evidence="13">CGMCC 1.3240</strain>
    </source>
</reference>
<organism evidence="12 13">
    <name type="scientific">Paenibacillus solisilvae</name>
    <dbReference type="NCBI Taxonomy" id="2486751"/>
    <lineage>
        <taxon>Bacteria</taxon>
        <taxon>Bacillati</taxon>
        <taxon>Bacillota</taxon>
        <taxon>Bacilli</taxon>
        <taxon>Bacillales</taxon>
        <taxon>Paenibacillaceae</taxon>
        <taxon>Paenibacillus</taxon>
    </lineage>
</organism>
<dbReference type="InterPro" id="IPR050482">
    <property type="entry name" value="Sensor_HK_TwoCompSys"/>
</dbReference>
<sequence length="369" mass="41605">MELWTVGNKMVLLFYVIAVSYITVSQPSPWLVLYILIYISLNLTVHIVKNYAVKQGIIVLIIIFLIVCSISESPYFILLLPLSSYEMASFYEERQRFVILPLMIPLLFMPPSMMVFYAFIAVLSFFNFMLIRRYMARMNKQEDQIERMRSSQQQLSRKLNENHEFIRTSEYMVKLEERNRLAQEIHDGIGHSMTGALIQMEAAKRLLTEDPDAAAQLLQNAIGISKEGIEEIRLTLKNMKPPVEQLGFSRLKAAVDNFGVQSGLLTTVVHEGNMEIITPIQWKIIHENIIESLTNAAKYANASSVHVEVRVLNRFIKAVVSDNGQGAAKIVKGLGLIGMEERTAAVNGTVIADGDQGFIVTTLIPYGGT</sequence>
<keyword evidence="8" id="KW-0902">Two-component regulatory system</keyword>
<dbReference type="PANTHER" id="PTHR24421:SF10">
    <property type="entry name" value="NITRATE_NITRITE SENSOR PROTEIN NARQ"/>
    <property type="match status" value="1"/>
</dbReference>
<dbReference type="Proteomes" id="UP001596047">
    <property type="component" value="Unassembled WGS sequence"/>
</dbReference>
<dbReference type="RefSeq" id="WP_379186628.1">
    <property type="nucleotide sequence ID" value="NZ_JBHSOW010000015.1"/>
</dbReference>
<evidence type="ECO:0000256" key="6">
    <source>
        <dbReference type="ARBA" id="ARBA00022777"/>
    </source>
</evidence>
<evidence type="ECO:0000256" key="10">
    <source>
        <dbReference type="SAM" id="Phobius"/>
    </source>
</evidence>
<feature type="transmembrane region" description="Helical" evidence="10">
    <location>
        <begin position="98"/>
        <end position="131"/>
    </location>
</feature>
<keyword evidence="6 12" id="KW-0418">Kinase</keyword>
<keyword evidence="4" id="KW-0808">Transferase</keyword>
<evidence type="ECO:0000256" key="3">
    <source>
        <dbReference type="ARBA" id="ARBA00022553"/>
    </source>
</evidence>
<dbReference type="GO" id="GO:0016301">
    <property type="term" value="F:kinase activity"/>
    <property type="evidence" value="ECO:0007669"/>
    <property type="project" value="UniProtKB-KW"/>
</dbReference>
<dbReference type="Gene3D" id="1.20.5.1930">
    <property type="match status" value="1"/>
</dbReference>
<dbReference type="InterPro" id="IPR036890">
    <property type="entry name" value="HATPase_C_sf"/>
</dbReference>
<comment type="catalytic activity">
    <reaction evidence="1">
        <text>ATP + protein L-histidine = ADP + protein N-phospho-L-histidine.</text>
        <dbReference type="EC" id="2.7.13.3"/>
    </reaction>
</comment>
<keyword evidence="7" id="KW-0067">ATP-binding</keyword>
<keyword evidence="5" id="KW-0547">Nucleotide-binding</keyword>
<dbReference type="SUPFAM" id="SSF55874">
    <property type="entry name" value="ATPase domain of HSP90 chaperone/DNA topoisomerase II/histidine kinase"/>
    <property type="match status" value="1"/>
</dbReference>
<evidence type="ECO:0000256" key="4">
    <source>
        <dbReference type="ARBA" id="ARBA00022679"/>
    </source>
</evidence>
<dbReference type="EC" id="2.7.13.3" evidence="2"/>
<evidence type="ECO:0000259" key="11">
    <source>
        <dbReference type="Pfam" id="PF07730"/>
    </source>
</evidence>
<feature type="transmembrane region" description="Helical" evidence="10">
    <location>
        <begin position="57"/>
        <end position="78"/>
    </location>
</feature>
<keyword evidence="10" id="KW-1133">Transmembrane helix</keyword>
<dbReference type="InterPro" id="IPR011712">
    <property type="entry name" value="Sig_transdc_His_kin_sub3_dim/P"/>
</dbReference>
<keyword evidence="3" id="KW-0597">Phosphoprotein</keyword>
<gene>
    <name evidence="12" type="ORF">ACFPYJ_03390</name>
</gene>
<dbReference type="EMBL" id="JBHSOW010000015">
    <property type="protein sequence ID" value="MFC5648172.1"/>
    <property type="molecule type" value="Genomic_DNA"/>
</dbReference>
<keyword evidence="9" id="KW-0175">Coiled coil</keyword>